<dbReference type="EMBL" id="JANPWB010000012">
    <property type="protein sequence ID" value="KAJ1113830.1"/>
    <property type="molecule type" value="Genomic_DNA"/>
</dbReference>
<evidence type="ECO:0000256" key="1">
    <source>
        <dbReference type="SAM" id="MobiDB-lite"/>
    </source>
</evidence>
<proteinExistence type="predicted"/>
<feature type="compositionally biased region" description="Basic and acidic residues" evidence="1">
    <location>
        <begin position="28"/>
        <end position="48"/>
    </location>
</feature>
<feature type="region of interest" description="Disordered" evidence="1">
    <location>
        <begin position="26"/>
        <end position="48"/>
    </location>
</feature>
<protein>
    <submittedName>
        <fullName evidence="2">Uncharacterized protein</fullName>
    </submittedName>
</protein>
<gene>
    <name evidence="2" type="ORF">NDU88_002071</name>
</gene>
<accession>A0AAV7NG24</accession>
<reference evidence="2" key="1">
    <citation type="journal article" date="2022" name="bioRxiv">
        <title>Sequencing and chromosome-scale assembly of the giantPleurodeles waltlgenome.</title>
        <authorList>
            <person name="Brown T."/>
            <person name="Elewa A."/>
            <person name="Iarovenko S."/>
            <person name="Subramanian E."/>
            <person name="Araus A.J."/>
            <person name="Petzold A."/>
            <person name="Susuki M."/>
            <person name="Suzuki K.-i.T."/>
            <person name="Hayashi T."/>
            <person name="Toyoda A."/>
            <person name="Oliveira C."/>
            <person name="Osipova E."/>
            <person name="Leigh N.D."/>
            <person name="Simon A."/>
            <person name="Yun M.H."/>
        </authorList>
    </citation>
    <scope>NUCLEOTIDE SEQUENCE</scope>
    <source>
        <strain evidence="2">20211129_DDA</strain>
        <tissue evidence="2">Liver</tissue>
    </source>
</reference>
<dbReference type="AlphaFoldDB" id="A0AAV7NG24"/>
<evidence type="ECO:0000313" key="3">
    <source>
        <dbReference type="Proteomes" id="UP001066276"/>
    </source>
</evidence>
<evidence type="ECO:0000313" key="2">
    <source>
        <dbReference type="EMBL" id="KAJ1113830.1"/>
    </source>
</evidence>
<organism evidence="2 3">
    <name type="scientific">Pleurodeles waltl</name>
    <name type="common">Iberian ribbed newt</name>
    <dbReference type="NCBI Taxonomy" id="8319"/>
    <lineage>
        <taxon>Eukaryota</taxon>
        <taxon>Metazoa</taxon>
        <taxon>Chordata</taxon>
        <taxon>Craniata</taxon>
        <taxon>Vertebrata</taxon>
        <taxon>Euteleostomi</taxon>
        <taxon>Amphibia</taxon>
        <taxon>Batrachia</taxon>
        <taxon>Caudata</taxon>
        <taxon>Salamandroidea</taxon>
        <taxon>Salamandridae</taxon>
        <taxon>Pleurodelinae</taxon>
        <taxon>Pleurodeles</taxon>
    </lineage>
</organism>
<sequence>MAGSGGSSIQSLELPVGVTAGLATKAAEVPKKKPKESKEHYEAKEPQELKLSCEEQPIHDVIIETGVLADSGSSLVPCLPGGGQSKAIELRSMQAYRSSGLLFVYC</sequence>
<keyword evidence="3" id="KW-1185">Reference proteome</keyword>
<comment type="caution">
    <text evidence="2">The sequence shown here is derived from an EMBL/GenBank/DDBJ whole genome shotgun (WGS) entry which is preliminary data.</text>
</comment>
<name>A0AAV7NG24_PLEWA</name>
<dbReference type="Proteomes" id="UP001066276">
    <property type="component" value="Chromosome 8"/>
</dbReference>